<protein>
    <submittedName>
        <fullName evidence="4">ATPase_AAA_core domain-containing protein</fullName>
    </submittedName>
</protein>
<dbReference type="SUPFAM" id="SSF52540">
    <property type="entry name" value="P-loop containing nucleoside triphosphate hydrolases"/>
    <property type="match status" value="1"/>
</dbReference>
<dbReference type="GO" id="GO:0016887">
    <property type="term" value="F:ATP hydrolysis activity"/>
    <property type="evidence" value="ECO:0007669"/>
    <property type="project" value="InterPro"/>
</dbReference>
<dbReference type="AlphaFoldDB" id="A0A0N4VBJ7"/>
<dbReference type="STRING" id="51028.A0A0N4VBJ7"/>
<dbReference type="WBParaSite" id="EVEC_0000790501-mRNA-1">
    <property type="protein sequence ID" value="EVEC_0000790501-mRNA-1"/>
    <property type="gene ID" value="EVEC_0000790501"/>
</dbReference>
<evidence type="ECO:0000259" key="1">
    <source>
        <dbReference type="Pfam" id="PF00004"/>
    </source>
</evidence>
<dbReference type="GO" id="GO:0005634">
    <property type="term" value="C:nucleus"/>
    <property type="evidence" value="ECO:0007669"/>
    <property type="project" value="TreeGrafter"/>
</dbReference>
<dbReference type="GO" id="GO:0003677">
    <property type="term" value="F:DNA binding"/>
    <property type="evidence" value="ECO:0007669"/>
    <property type="project" value="TreeGrafter"/>
</dbReference>
<dbReference type="EMBL" id="UXUI01008902">
    <property type="protein sequence ID" value="VDD92638.1"/>
    <property type="molecule type" value="Genomic_DNA"/>
</dbReference>
<dbReference type="OrthoDB" id="5838454at2759"/>
<reference evidence="4" key="1">
    <citation type="submission" date="2016-04" db="UniProtKB">
        <authorList>
            <consortium name="WormBaseParasite"/>
        </authorList>
    </citation>
    <scope>IDENTIFICATION</scope>
</reference>
<gene>
    <name evidence="2" type="ORF">EVEC_LOCUS7389</name>
</gene>
<proteinExistence type="predicted"/>
<dbReference type="InterPro" id="IPR003959">
    <property type="entry name" value="ATPase_AAA_core"/>
</dbReference>
<dbReference type="GO" id="GO:0005524">
    <property type="term" value="F:ATP binding"/>
    <property type="evidence" value="ECO:0007669"/>
    <property type="project" value="InterPro"/>
</dbReference>
<dbReference type="InterPro" id="IPR027417">
    <property type="entry name" value="P-loop_NTPase"/>
</dbReference>
<accession>A0A0N4VBJ7</accession>
<evidence type="ECO:0000313" key="3">
    <source>
        <dbReference type="Proteomes" id="UP000274131"/>
    </source>
</evidence>
<dbReference type="Pfam" id="PF00004">
    <property type="entry name" value="AAA"/>
    <property type="match status" value="1"/>
</dbReference>
<sequence length="590" mass="66468">MGAWIYFNGNLGSGQDFLDVYGLFLANEFENPADCRRLEETLNITPNEVSKSSSVEEETVKASDFKGPETITIDDGGEVMASCSTQNDKWTSFDQKLLFKERDFIPFCSINHVGALETSDIHAQLRMRNSAATRVDYNSCSSFCYNRQKCSLQTLRFCSEGLSKFPLSKDSLFLRAKSLSAGLANNDWPTLLRPRNSAEVLGNSAVVEKFKNWLSLWKKRLDKSRLESNSVEEKKFSKKHTKRKLSESDEEVDFDYDGYLCNTMVVCGPAGCGKTAMVEAVAAELNMAVVVSSTNERRTGSSLRTMLDGALDNHRFGVSSSDIRRMFAKTKDLMAEELGSKHNVILIDDADVCSSDESSFWASLKSMCMEAKVPIVIICQDSSCVKFKFAKEPCADYLIAEMSKIPSELIVEYISASFRGFTSRDICPSALEKVTNLLKCNLRASLNLIHFYDGNIHSIPFMKQFCHANRDISLKSKSDSRFLSSLYAIGDAPHFSDLLLGDCLPEELYDKNEEVFKSIQTIRLNCSNSFFYSLSEVATEILPLLKMMDNKSREECKHNRRALHHFDRFSVSVDPDGIMRNILSRFNFPL</sequence>
<evidence type="ECO:0000313" key="4">
    <source>
        <dbReference type="WBParaSite" id="EVEC_0000790501-mRNA-1"/>
    </source>
</evidence>
<dbReference type="Gene3D" id="3.40.50.300">
    <property type="entry name" value="P-loop containing nucleotide triphosphate hydrolases"/>
    <property type="match status" value="1"/>
</dbReference>
<reference evidence="2 3" key="2">
    <citation type="submission" date="2018-10" db="EMBL/GenBank/DDBJ databases">
        <authorList>
            <consortium name="Pathogen Informatics"/>
        </authorList>
    </citation>
    <scope>NUCLEOTIDE SEQUENCE [LARGE SCALE GENOMIC DNA]</scope>
</reference>
<dbReference type="Proteomes" id="UP000274131">
    <property type="component" value="Unassembled WGS sequence"/>
</dbReference>
<dbReference type="PANTHER" id="PTHR23389:SF21">
    <property type="entry name" value="ATPASE FAMILY AAA DOMAIN-CONTAINING PROTEIN 5"/>
    <property type="match status" value="1"/>
</dbReference>
<name>A0A0N4VBJ7_ENTVE</name>
<dbReference type="PANTHER" id="PTHR23389">
    <property type="entry name" value="CHROMOSOME TRANSMISSION FIDELITY FACTOR 18"/>
    <property type="match status" value="1"/>
</dbReference>
<organism evidence="4">
    <name type="scientific">Enterobius vermicularis</name>
    <name type="common">Human pinworm</name>
    <dbReference type="NCBI Taxonomy" id="51028"/>
    <lineage>
        <taxon>Eukaryota</taxon>
        <taxon>Metazoa</taxon>
        <taxon>Ecdysozoa</taxon>
        <taxon>Nematoda</taxon>
        <taxon>Chromadorea</taxon>
        <taxon>Rhabditida</taxon>
        <taxon>Spirurina</taxon>
        <taxon>Oxyuridomorpha</taxon>
        <taxon>Oxyuroidea</taxon>
        <taxon>Oxyuridae</taxon>
        <taxon>Enterobius</taxon>
    </lineage>
</organism>
<feature type="domain" description="ATPase AAA-type core" evidence="1">
    <location>
        <begin position="264"/>
        <end position="357"/>
    </location>
</feature>
<evidence type="ECO:0000313" key="2">
    <source>
        <dbReference type="EMBL" id="VDD92638.1"/>
    </source>
</evidence>
<keyword evidence="3" id="KW-1185">Reference proteome</keyword>